<dbReference type="Proteomes" id="UP001230317">
    <property type="component" value="Unassembled WGS sequence"/>
</dbReference>
<dbReference type="AlphaFoldDB" id="A0AAP4BZL8"/>
<dbReference type="EMBL" id="JASNVU010000012">
    <property type="protein sequence ID" value="MDK4335604.1"/>
    <property type="molecule type" value="Genomic_DNA"/>
</dbReference>
<proteinExistence type="predicted"/>
<keyword evidence="4" id="KW-1185">Reference proteome</keyword>
<gene>
    <name evidence="1" type="ORF">QPX34_09435</name>
    <name evidence="2" type="ORF">QPX58_09305</name>
</gene>
<dbReference type="GeneID" id="81674155"/>
<dbReference type="EMBL" id="JASNUO010000010">
    <property type="protein sequence ID" value="MDK4248231.1"/>
    <property type="molecule type" value="Genomic_DNA"/>
</dbReference>
<evidence type="ECO:0000313" key="4">
    <source>
        <dbReference type="Proteomes" id="UP001239414"/>
    </source>
</evidence>
<sequence>MVIAVIVACVFIAAQYELNAWRIQQERYGWGIEHSHGRVAMHKHGMDARDLEVLLQ</sequence>
<evidence type="ECO:0000313" key="1">
    <source>
        <dbReference type="EMBL" id="MDK4248231.1"/>
    </source>
</evidence>
<name>A0AAP4BZL8_9CORY</name>
<accession>A0AAP4BZL8</accession>
<protein>
    <submittedName>
        <fullName evidence="2">Uncharacterized protein</fullName>
    </submittedName>
</protein>
<organism evidence="2 3">
    <name type="scientific">Corynebacterium accolens</name>
    <dbReference type="NCBI Taxonomy" id="38284"/>
    <lineage>
        <taxon>Bacteria</taxon>
        <taxon>Bacillati</taxon>
        <taxon>Actinomycetota</taxon>
        <taxon>Actinomycetes</taxon>
        <taxon>Mycobacteriales</taxon>
        <taxon>Corynebacteriaceae</taxon>
        <taxon>Corynebacterium</taxon>
    </lineage>
</organism>
<dbReference type="Proteomes" id="UP001239414">
    <property type="component" value="Unassembled WGS sequence"/>
</dbReference>
<evidence type="ECO:0000313" key="2">
    <source>
        <dbReference type="EMBL" id="MDK4335604.1"/>
    </source>
</evidence>
<dbReference type="RefSeq" id="WP_005276281.1">
    <property type="nucleotide sequence ID" value="NZ_CP046605.1"/>
</dbReference>
<evidence type="ECO:0000313" key="3">
    <source>
        <dbReference type="Proteomes" id="UP001230317"/>
    </source>
</evidence>
<reference evidence="2 4" key="1">
    <citation type="submission" date="2023-05" db="EMBL/GenBank/DDBJ databases">
        <title>Metabolic capabilities are highly conserved among human nasal-associated Corynebacterium species in pangenomic analyses.</title>
        <authorList>
            <person name="Tran T.H."/>
            <person name="Roberts A.Q."/>
            <person name="Escapa I.F."/>
            <person name="Gao W."/>
            <person name="Conlan S."/>
            <person name="Kong H."/>
            <person name="Segre J.A."/>
            <person name="Kelly M.S."/>
            <person name="Lemon K.P."/>
        </authorList>
    </citation>
    <scope>NUCLEOTIDE SEQUENCE</scope>
    <source>
        <strain evidence="2">KPL2618</strain>
        <strain evidence="1 4">KPL3802</strain>
    </source>
</reference>
<comment type="caution">
    <text evidence="2">The sequence shown here is derived from an EMBL/GenBank/DDBJ whole genome shotgun (WGS) entry which is preliminary data.</text>
</comment>